<dbReference type="InterPro" id="IPR002048">
    <property type="entry name" value="EF_hand_dom"/>
</dbReference>
<dbReference type="STRING" id="1586287.BBK82_26195"/>
<sequence length="163" mass="17899">MQRRKVSVVFTAMDADGDGYLDETDFRALTARWVSMRGGDDELLSGVMMGWWATLAAASGRDRVSIDDVLSIVEALPKTPEAVTSTADAMFGAVDENRDDYISQPEYQAMISAWLGHRASTDFPSLDADGDGQLSREEFAELWYEFWAGDDSSAAGTYVFGQV</sequence>
<dbReference type="EMBL" id="CP016793">
    <property type="protein sequence ID" value="ANZ39043.1"/>
    <property type="molecule type" value="Genomic_DNA"/>
</dbReference>
<evidence type="ECO:0000313" key="3">
    <source>
        <dbReference type="Proteomes" id="UP000093053"/>
    </source>
</evidence>
<dbReference type="Pfam" id="PF13833">
    <property type="entry name" value="EF-hand_8"/>
    <property type="match status" value="1"/>
</dbReference>
<protein>
    <submittedName>
        <fullName evidence="2">Calcium sensor EFh</fullName>
    </submittedName>
</protein>
<dbReference type="PROSITE" id="PS50222">
    <property type="entry name" value="EF_HAND_2"/>
    <property type="match status" value="3"/>
</dbReference>
<dbReference type="KEGG" id="led:BBK82_26195"/>
<dbReference type="SUPFAM" id="SSF47473">
    <property type="entry name" value="EF-hand"/>
    <property type="match status" value="1"/>
</dbReference>
<accession>A0A1B2HMU2</accession>
<dbReference type="GO" id="GO:0005509">
    <property type="term" value="F:calcium ion binding"/>
    <property type="evidence" value="ECO:0007669"/>
    <property type="project" value="InterPro"/>
</dbReference>
<dbReference type="SMART" id="SM00054">
    <property type="entry name" value="EFh"/>
    <property type="match status" value="3"/>
</dbReference>
<proteinExistence type="predicted"/>
<organism evidence="2 3">
    <name type="scientific">Lentzea guizhouensis</name>
    <dbReference type="NCBI Taxonomy" id="1586287"/>
    <lineage>
        <taxon>Bacteria</taxon>
        <taxon>Bacillati</taxon>
        <taxon>Actinomycetota</taxon>
        <taxon>Actinomycetes</taxon>
        <taxon>Pseudonocardiales</taxon>
        <taxon>Pseudonocardiaceae</taxon>
        <taxon>Lentzea</taxon>
    </lineage>
</organism>
<feature type="domain" description="EF-hand" evidence="1">
    <location>
        <begin position="1"/>
        <end position="36"/>
    </location>
</feature>
<name>A0A1B2HMU2_9PSEU</name>
<dbReference type="Pfam" id="PF13202">
    <property type="entry name" value="EF-hand_5"/>
    <property type="match status" value="1"/>
</dbReference>
<gene>
    <name evidence="2" type="ORF">BBK82_26195</name>
</gene>
<reference evidence="2 3" key="1">
    <citation type="submission" date="2016-07" db="EMBL/GenBank/DDBJ databases">
        <title>Complete genome sequence of the Lentzea guizhouensis DHS C013.</title>
        <authorList>
            <person name="Cao C."/>
        </authorList>
    </citation>
    <scope>NUCLEOTIDE SEQUENCE [LARGE SCALE GENOMIC DNA]</scope>
    <source>
        <strain evidence="2 3">DHS C013</strain>
    </source>
</reference>
<dbReference type="InterPro" id="IPR011992">
    <property type="entry name" value="EF-hand-dom_pair"/>
</dbReference>
<dbReference type="Proteomes" id="UP000093053">
    <property type="component" value="Chromosome"/>
</dbReference>
<feature type="domain" description="EF-hand" evidence="1">
    <location>
        <begin position="126"/>
        <end position="149"/>
    </location>
</feature>
<dbReference type="PROSITE" id="PS00018">
    <property type="entry name" value="EF_HAND_1"/>
    <property type="match status" value="3"/>
</dbReference>
<dbReference type="AlphaFoldDB" id="A0A1B2HMU2"/>
<dbReference type="InterPro" id="IPR018247">
    <property type="entry name" value="EF_Hand_1_Ca_BS"/>
</dbReference>
<evidence type="ECO:0000313" key="2">
    <source>
        <dbReference type="EMBL" id="ANZ39043.1"/>
    </source>
</evidence>
<keyword evidence="3" id="KW-1185">Reference proteome</keyword>
<dbReference type="Gene3D" id="1.10.238.10">
    <property type="entry name" value="EF-hand"/>
    <property type="match status" value="1"/>
</dbReference>
<feature type="domain" description="EF-hand" evidence="1">
    <location>
        <begin position="82"/>
        <end position="117"/>
    </location>
</feature>
<evidence type="ECO:0000259" key="1">
    <source>
        <dbReference type="PROSITE" id="PS50222"/>
    </source>
</evidence>